<name>A0AAW0PB11_9GOBI</name>
<accession>A0AAW0PB11</accession>
<dbReference type="EMBL" id="JBBPFD010000009">
    <property type="protein sequence ID" value="KAK7912811.1"/>
    <property type="molecule type" value="Genomic_DNA"/>
</dbReference>
<dbReference type="Proteomes" id="UP001460270">
    <property type="component" value="Unassembled WGS sequence"/>
</dbReference>
<protein>
    <submittedName>
        <fullName evidence="2">Uncharacterized protein</fullName>
    </submittedName>
</protein>
<evidence type="ECO:0000313" key="2">
    <source>
        <dbReference type="EMBL" id="KAK7912811.1"/>
    </source>
</evidence>
<dbReference type="AlphaFoldDB" id="A0AAW0PB11"/>
<evidence type="ECO:0000256" key="1">
    <source>
        <dbReference type="SAM" id="MobiDB-lite"/>
    </source>
</evidence>
<gene>
    <name evidence="2" type="ORF">WMY93_013022</name>
</gene>
<feature type="region of interest" description="Disordered" evidence="1">
    <location>
        <begin position="1"/>
        <end position="25"/>
    </location>
</feature>
<evidence type="ECO:0000313" key="3">
    <source>
        <dbReference type="Proteomes" id="UP001460270"/>
    </source>
</evidence>
<sequence>MFPPRSRPFQQKERNENDDGGPVTLPVASSLSEKFVENLRIIVIHLLSQQLARSWKEECYGCEHMVCMQPQQGSKEL</sequence>
<comment type="caution">
    <text evidence="2">The sequence shown here is derived from an EMBL/GenBank/DDBJ whole genome shotgun (WGS) entry which is preliminary data.</text>
</comment>
<proteinExistence type="predicted"/>
<keyword evidence="3" id="KW-1185">Reference proteome</keyword>
<organism evidence="2 3">
    <name type="scientific">Mugilogobius chulae</name>
    <name type="common">yellowstripe goby</name>
    <dbReference type="NCBI Taxonomy" id="88201"/>
    <lineage>
        <taxon>Eukaryota</taxon>
        <taxon>Metazoa</taxon>
        <taxon>Chordata</taxon>
        <taxon>Craniata</taxon>
        <taxon>Vertebrata</taxon>
        <taxon>Euteleostomi</taxon>
        <taxon>Actinopterygii</taxon>
        <taxon>Neopterygii</taxon>
        <taxon>Teleostei</taxon>
        <taxon>Neoteleostei</taxon>
        <taxon>Acanthomorphata</taxon>
        <taxon>Gobiaria</taxon>
        <taxon>Gobiiformes</taxon>
        <taxon>Gobioidei</taxon>
        <taxon>Gobiidae</taxon>
        <taxon>Gobionellinae</taxon>
        <taxon>Mugilogobius</taxon>
    </lineage>
</organism>
<reference evidence="3" key="1">
    <citation type="submission" date="2024-04" db="EMBL/GenBank/DDBJ databases">
        <title>Salinicola lusitanus LLJ914,a marine bacterium isolated from the Okinawa Trough.</title>
        <authorList>
            <person name="Li J."/>
        </authorList>
    </citation>
    <scope>NUCLEOTIDE SEQUENCE [LARGE SCALE GENOMIC DNA]</scope>
</reference>